<dbReference type="GO" id="GO:0046872">
    <property type="term" value="F:metal ion binding"/>
    <property type="evidence" value="ECO:0007669"/>
    <property type="project" value="UniProtKB-KW"/>
</dbReference>
<dbReference type="AlphaFoldDB" id="A0A3N4L1K4"/>
<accession>A0A3N4L1K4</accession>
<feature type="non-terminal residue" evidence="8">
    <location>
        <position position="253"/>
    </location>
</feature>
<dbReference type="SUPFAM" id="SSF55811">
    <property type="entry name" value="Nudix"/>
    <property type="match status" value="1"/>
</dbReference>
<dbReference type="GO" id="GO:0016818">
    <property type="term" value="F:hydrolase activity, acting on acid anhydrides, in phosphorus-containing anhydrides"/>
    <property type="evidence" value="ECO:0007669"/>
    <property type="project" value="InterPro"/>
</dbReference>
<proteinExistence type="predicted"/>
<evidence type="ECO:0000313" key="8">
    <source>
        <dbReference type="EMBL" id="RPB16697.1"/>
    </source>
</evidence>
<dbReference type="InParanoid" id="A0A3N4L1K4"/>
<sequence length="253" mass="27549">MSARLLFTRSFLKPTTIHLNLLRHTLTVSSRMSTAAPPPAVPRLSASLLIINPLNEILLLHRPSHSSTFPNAHVFPGGATSPSDPPPAHTALRETFEETGLLLTTPPPPPSLLPSLPLARSQIHAGTLSFTDFLAAHSLTPAVDELIPFTTWITPKAMKRRFETHMFLYFLPSSPSPTTSAAATQHPTPDGGIEVLTTTFLPPSTALASDLVFSPPQFYLLSTLLPYLPPPDSVGIEDHVAKLQRKRLVRFAR</sequence>
<feature type="domain" description="Nudix hydrolase" evidence="7">
    <location>
        <begin position="41"/>
        <end position="224"/>
    </location>
</feature>
<protein>
    <recommendedName>
        <fullName evidence="7">Nudix hydrolase domain-containing protein</fullName>
    </recommendedName>
</protein>
<keyword evidence="4" id="KW-0378">Hydrolase</keyword>
<gene>
    <name evidence="8" type="ORF">P167DRAFT_500243</name>
</gene>
<dbReference type="PANTHER" id="PTHR12318:SF0">
    <property type="entry name" value="ACYL-COENZYME A DIPHOSPHATASE NUDT19"/>
    <property type="match status" value="1"/>
</dbReference>
<dbReference type="Gene3D" id="3.90.79.10">
    <property type="entry name" value="Nucleoside Triphosphate Pyrophosphohydrolase"/>
    <property type="match status" value="1"/>
</dbReference>
<keyword evidence="9" id="KW-1185">Reference proteome</keyword>
<evidence type="ECO:0000259" key="7">
    <source>
        <dbReference type="PROSITE" id="PS51462"/>
    </source>
</evidence>
<dbReference type="InterPro" id="IPR039121">
    <property type="entry name" value="NUDT19"/>
</dbReference>
<dbReference type="InterPro" id="IPR000086">
    <property type="entry name" value="NUDIX_hydrolase_dom"/>
</dbReference>
<dbReference type="PANTHER" id="PTHR12318">
    <property type="entry name" value="TESTOSTERONE-REGULATED PROTEIN RP2"/>
    <property type="match status" value="1"/>
</dbReference>
<dbReference type="Proteomes" id="UP000277580">
    <property type="component" value="Unassembled WGS sequence"/>
</dbReference>
<evidence type="ECO:0000256" key="5">
    <source>
        <dbReference type="ARBA" id="ARBA00022842"/>
    </source>
</evidence>
<comment type="cofactor">
    <cofactor evidence="1">
        <name>Mn(2+)</name>
        <dbReference type="ChEBI" id="CHEBI:29035"/>
    </cofactor>
</comment>
<evidence type="ECO:0000256" key="2">
    <source>
        <dbReference type="ARBA" id="ARBA00001946"/>
    </source>
</evidence>
<dbReference type="Pfam" id="PF00293">
    <property type="entry name" value="NUDIX"/>
    <property type="match status" value="1"/>
</dbReference>
<keyword evidence="5" id="KW-0460">Magnesium</keyword>
<dbReference type="EMBL" id="ML119108">
    <property type="protein sequence ID" value="RPB16697.1"/>
    <property type="molecule type" value="Genomic_DNA"/>
</dbReference>
<evidence type="ECO:0000256" key="6">
    <source>
        <dbReference type="ARBA" id="ARBA00023211"/>
    </source>
</evidence>
<dbReference type="InterPro" id="IPR015797">
    <property type="entry name" value="NUDIX_hydrolase-like_dom_sf"/>
</dbReference>
<organism evidence="8 9">
    <name type="scientific">Morchella conica CCBAS932</name>
    <dbReference type="NCBI Taxonomy" id="1392247"/>
    <lineage>
        <taxon>Eukaryota</taxon>
        <taxon>Fungi</taxon>
        <taxon>Dikarya</taxon>
        <taxon>Ascomycota</taxon>
        <taxon>Pezizomycotina</taxon>
        <taxon>Pezizomycetes</taxon>
        <taxon>Pezizales</taxon>
        <taxon>Morchellaceae</taxon>
        <taxon>Morchella</taxon>
    </lineage>
</organism>
<dbReference type="OrthoDB" id="1695362at2759"/>
<dbReference type="PROSITE" id="PS51462">
    <property type="entry name" value="NUDIX"/>
    <property type="match status" value="1"/>
</dbReference>
<evidence type="ECO:0000313" key="9">
    <source>
        <dbReference type="Proteomes" id="UP000277580"/>
    </source>
</evidence>
<name>A0A3N4L1K4_9PEZI</name>
<evidence type="ECO:0000256" key="3">
    <source>
        <dbReference type="ARBA" id="ARBA00022723"/>
    </source>
</evidence>
<comment type="cofactor">
    <cofactor evidence="2">
        <name>Mg(2+)</name>
        <dbReference type="ChEBI" id="CHEBI:18420"/>
    </cofactor>
</comment>
<dbReference type="GO" id="GO:0005739">
    <property type="term" value="C:mitochondrion"/>
    <property type="evidence" value="ECO:0007669"/>
    <property type="project" value="TreeGrafter"/>
</dbReference>
<evidence type="ECO:0000256" key="1">
    <source>
        <dbReference type="ARBA" id="ARBA00001936"/>
    </source>
</evidence>
<reference evidence="8 9" key="1">
    <citation type="journal article" date="2018" name="Nat. Ecol. Evol.">
        <title>Pezizomycetes genomes reveal the molecular basis of ectomycorrhizal truffle lifestyle.</title>
        <authorList>
            <person name="Murat C."/>
            <person name="Payen T."/>
            <person name="Noel B."/>
            <person name="Kuo A."/>
            <person name="Morin E."/>
            <person name="Chen J."/>
            <person name="Kohler A."/>
            <person name="Krizsan K."/>
            <person name="Balestrini R."/>
            <person name="Da Silva C."/>
            <person name="Montanini B."/>
            <person name="Hainaut M."/>
            <person name="Levati E."/>
            <person name="Barry K.W."/>
            <person name="Belfiori B."/>
            <person name="Cichocki N."/>
            <person name="Clum A."/>
            <person name="Dockter R.B."/>
            <person name="Fauchery L."/>
            <person name="Guy J."/>
            <person name="Iotti M."/>
            <person name="Le Tacon F."/>
            <person name="Lindquist E.A."/>
            <person name="Lipzen A."/>
            <person name="Malagnac F."/>
            <person name="Mello A."/>
            <person name="Molinier V."/>
            <person name="Miyauchi S."/>
            <person name="Poulain J."/>
            <person name="Riccioni C."/>
            <person name="Rubini A."/>
            <person name="Sitrit Y."/>
            <person name="Splivallo R."/>
            <person name="Traeger S."/>
            <person name="Wang M."/>
            <person name="Zifcakova L."/>
            <person name="Wipf D."/>
            <person name="Zambonelli A."/>
            <person name="Paolocci F."/>
            <person name="Nowrousian M."/>
            <person name="Ottonello S."/>
            <person name="Baldrian P."/>
            <person name="Spatafora J.W."/>
            <person name="Henrissat B."/>
            <person name="Nagy L.G."/>
            <person name="Aury J.M."/>
            <person name="Wincker P."/>
            <person name="Grigoriev I.V."/>
            <person name="Bonfante P."/>
            <person name="Martin F.M."/>
        </authorList>
    </citation>
    <scope>NUCLEOTIDE SEQUENCE [LARGE SCALE GENOMIC DNA]</scope>
    <source>
        <strain evidence="8 9">CCBAS932</strain>
    </source>
</reference>
<keyword evidence="6" id="KW-0464">Manganese</keyword>
<evidence type="ECO:0000256" key="4">
    <source>
        <dbReference type="ARBA" id="ARBA00022801"/>
    </source>
</evidence>
<dbReference type="STRING" id="1392247.A0A3N4L1K4"/>
<keyword evidence="3" id="KW-0479">Metal-binding</keyword>